<feature type="transmembrane region" description="Helical" evidence="5">
    <location>
        <begin position="705"/>
        <end position="723"/>
    </location>
</feature>
<feature type="domain" description="Major facilitator superfamily (MFS) profile" evidence="6">
    <location>
        <begin position="80"/>
        <end position="507"/>
    </location>
</feature>
<feature type="transmembrane region" description="Helical" evidence="5">
    <location>
        <begin position="971"/>
        <end position="988"/>
    </location>
</feature>
<evidence type="ECO:0000313" key="7">
    <source>
        <dbReference type="EMBL" id="CAB3368128.1"/>
    </source>
</evidence>
<feature type="transmembrane region" description="Helical" evidence="5">
    <location>
        <begin position="539"/>
        <end position="557"/>
    </location>
</feature>
<dbReference type="InterPro" id="IPR005828">
    <property type="entry name" value="MFS_sugar_transport-like"/>
</dbReference>
<feature type="transmembrane region" description="Helical" evidence="5">
    <location>
        <begin position="761"/>
        <end position="780"/>
    </location>
</feature>
<evidence type="ECO:0000256" key="1">
    <source>
        <dbReference type="ARBA" id="ARBA00004141"/>
    </source>
</evidence>
<dbReference type="Pfam" id="PF07690">
    <property type="entry name" value="MFS_1"/>
    <property type="match status" value="1"/>
</dbReference>
<organism evidence="7 8">
    <name type="scientific">Cloeon dipterum</name>
    <dbReference type="NCBI Taxonomy" id="197152"/>
    <lineage>
        <taxon>Eukaryota</taxon>
        <taxon>Metazoa</taxon>
        <taxon>Ecdysozoa</taxon>
        <taxon>Arthropoda</taxon>
        <taxon>Hexapoda</taxon>
        <taxon>Insecta</taxon>
        <taxon>Pterygota</taxon>
        <taxon>Palaeoptera</taxon>
        <taxon>Ephemeroptera</taxon>
        <taxon>Pisciforma</taxon>
        <taxon>Baetidae</taxon>
        <taxon>Cloeon</taxon>
    </lineage>
</organism>
<feature type="transmembrane region" description="Helical" evidence="5">
    <location>
        <begin position="732"/>
        <end position="755"/>
    </location>
</feature>
<reference evidence="7 8" key="1">
    <citation type="submission" date="2020-04" db="EMBL/GenBank/DDBJ databases">
        <authorList>
            <person name="Alioto T."/>
            <person name="Alioto T."/>
            <person name="Gomez Garrido J."/>
        </authorList>
    </citation>
    <scope>NUCLEOTIDE SEQUENCE [LARGE SCALE GENOMIC DNA]</scope>
</reference>
<dbReference type="GO" id="GO:0016020">
    <property type="term" value="C:membrane"/>
    <property type="evidence" value="ECO:0007669"/>
    <property type="project" value="UniProtKB-SubCell"/>
</dbReference>
<dbReference type="InterPro" id="IPR036259">
    <property type="entry name" value="MFS_trans_sf"/>
</dbReference>
<comment type="subcellular location">
    <subcellularLocation>
        <location evidence="1">Membrane</location>
        <topology evidence="1">Multi-pass membrane protein</topology>
    </subcellularLocation>
</comment>
<feature type="transmembrane region" description="Helical" evidence="5">
    <location>
        <begin position="366"/>
        <end position="387"/>
    </location>
</feature>
<feature type="domain" description="Major facilitator superfamily (MFS) profile" evidence="6">
    <location>
        <begin position="598"/>
        <end position="1024"/>
    </location>
</feature>
<feature type="transmembrane region" description="Helical" evidence="5">
    <location>
        <begin position="884"/>
        <end position="903"/>
    </location>
</feature>
<evidence type="ECO:0000256" key="2">
    <source>
        <dbReference type="ARBA" id="ARBA00022692"/>
    </source>
</evidence>
<feature type="transmembrane region" description="Helical" evidence="5">
    <location>
        <begin position="217"/>
        <end position="237"/>
    </location>
</feature>
<dbReference type="InterPro" id="IPR020846">
    <property type="entry name" value="MFS_dom"/>
</dbReference>
<feature type="transmembrane region" description="Helical" evidence="5">
    <location>
        <begin position="482"/>
        <end position="502"/>
    </location>
</feature>
<feature type="transmembrane region" description="Helical" evidence="5">
    <location>
        <begin position="182"/>
        <end position="205"/>
    </location>
</feature>
<feature type="transmembrane region" description="Helical" evidence="5">
    <location>
        <begin position="849"/>
        <end position="869"/>
    </location>
</feature>
<comment type="caution">
    <text evidence="7">The sequence shown here is derived from an EMBL/GenBank/DDBJ whole genome shotgun (WGS) entry which is preliminary data.</text>
</comment>
<protein>
    <recommendedName>
        <fullName evidence="6">Major facilitator superfamily (MFS) profile domain-containing protein</fullName>
    </recommendedName>
</protein>
<feature type="transmembrane region" description="Helical" evidence="5">
    <location>
        <begin position="243"/>
        <end position="262"/>
    </location>
</feature>
<evidence type="ECO:0000256" key="4">
    <source>
        <dbReference type="ARBA" id="ARBA00023136"/>
    </source>
</evidence>
<keyword evidence="8" id="KW-1185">Reference proteome</keyword>
<feature type="transmembrane region" description="Helical" evidence="5">
    <location>
        <begin position="937"/>
        <end position="959"/>
    </location>
</feature>
<name>A0A8S1CFJ0_9INSE</name>
<dbReference type="AlphaFoldDB" id="A0A8S1CFJ0"/>
<dbReference type="CDD" id="cd17317">
    <property type="entry name" value="MFS_SLC22"/>
    <property type="match status" value="2"/>
</dbReference>
<dbReference type="OrthoDB" id="2261376at2759"/>
<keyword evidence="4 5" id="KW-0472">Membrane</keyword>
<proteinExistence type="predicted"/>
<evidence type="ECO:0000256" key="3">
    <source>
        <dbReference type="ARBA" id="ARBA00022989"/>
    </source>
</evidence>
<feature type="transmembrane region" description="Helical" evidence="5">
    <location>
        <begin position="394"/>
        <end position="412"/>
    </location>
</feature>
<dbReference type="Gene3D" id="1.20.1250.20">
    <property type="entry name" value="MFS general substrate transporter like domains"/>
    <property type="match status" value="2"/>
</dbReference>
<evidence type="ECO:0000259" key="6">
    <source>
        <dbReference type="PROSITE" id="PS50850"/>
    </source>
</evidence>
<gene>
    <name evidence="7" type="ORF">CLODIP_2_CD08123</name>
</gene>
<dbReference type="Pfam" id="PF00083">
    <property type="entry name" value="Sugar_tr"/>
    <property type="match status" value="1"/>
</dbReference>
<feature type="transmembrane region" description="Helical" evidence="5">
    <location>
        <begin position="331"/>
        <end position="351"/>
    </location>
</feature>
<evidence type="ECO:0000256" key="5">
    <source>
        <dbReference type="SAM" id="Phobius"/>
    </source>
</evidence>
<feature type="transmembrane region" description="Helical" evidence="5">
    <location>
        <begin position="915"/>
        <end position="931"/>
    </location>
</feature>
<dbReference type="EMBL" id="CADEPI010000036">
    <property type="protein sequence ID" value="CAB3368128.1"/>
    <property type="molecule type" value="Genomic_DNA"/>
</dbReference>
<accession>A0A8S1CFJ0</accession>
<sequence>MLREIGGFGRYQVRQYILFSLCMMFGSVSFIGFIFTAAIVPHRCMIETCGETSKNYTFQTPWLDQAVPFNDLGVPDSCLMYQSLNDSSNTCSFNKDVIEECSSLVYNGEEKTIQTEFGLTCPDNEWKLALVGTAHGFGAMIGLPLAGFFSDRYGRKTTLTIVLVMSSVLCLVKTLATNYGTFMFLEALEAIFGGNVFSVCFILAFEMVTPNKRILGYMVIVISFAMGNAIVGGVAWAVKDWRYILYTTCTPALLFVFYYWLLPESVRWLIARGRLGDAKKQILHAAKVNKVTLGKEWMKDWQNGQIYRVDKENNGDSLWMSLKQVSKSRVLLVRLAVCSFCWISADLIYYGLSLNSVEHAGTANKYVNFILTSMVEAPSYIVTWVSLKKLGRRLTLCLTFLLCGIACFASPFVPESYGAVRLPIYLLGKFAITSSYDTLYVFTAEIYPTKLRNSLLGICNMMGRFGTMIAPQTPLMSRLTPLFPLVFFGALSTAAGFLALLLPETNGKPLPVTIKEAEDLNMKSIQPKSKAKPVVENKSVVTSCVSFIGFLFTAAIVPHRCLIDSCGDESLNSPFSPPWLHDAVPFNRDGTPESCIKFQSFNSTMDSVCSFDRSAKERCQTWIFDGPERSIQTDFLLTCPENEWKLALVGTVHGFGAMIGMPLAGIISDRYGRKSTLALVLVMSSVLCLMKTLTSSYKQFLLLEFMEPIFGGNIYSICFILAFEMTTPSKRVLAYIIIVVSFALGNAAVGAVAWIFRDWKYILRVLSGPALLFVLYFWIMPESVRWLISRGRLGDAKKQILCAAKMNKINLGDECMKDWKNGQIARVDSEECGDSAQSALQQVSKSPILLIRLAVCSFCWAAVNIIYYGLSLNSVSYAGTENKYLNFILTSLVEAPSYAITWFSLKIIGRRETMCIALVTCGTACFASPFAPKSAALRLPAYLLGKLAITSAYDTLYIFTAEIFPTKLRNSLLGICSMIGNFGTMIAPQTPLMSRISTLLPLHFFAALSVTAGVLVLLLPETKGKALPVTIKEAEDLSNQPKMQKEDVFATKF</sequence>
<dbReference type="Proteomes" id="UP000494165">
    <property type="component" value="Unassembled WGS sequence"/>
</dbReference>
<dbReference type="SUPFAM" id="SSF103473">
    <property type="entry name" value="MFS general substrate transporter"/>
    <property type="match status" value="2"/>
</dbReference>
<keyword evidence="3 5" id="KW-1133">Transmembrane helix</keyword>
<feature type="transmembrane region" description="Helical" evidence="5">
    <location>
        <begin position="16"/>
        <end position="40"/>
    </location>
</feature>
<keyword evidence="2 5" id="KW-0812">Transmembrane</keyword>
<dbReference type="PANTHER" id="PTHR24064">
    <property type="entry name" value="SOLUTE CARRIER FAMILY 22 MEMBER"/>
    <property type="match status" value="1"/>
</dbReference>
<evidence type="ECO:0000313" key="8">
    <source>
        <dbReference type="Proteomes" id="UP000494165"/>
    </source>
</evidence>
<dbReference type="InterPro" id="IPR011701">
    <property type="entry name" value="MFS"/>
</dbReference>
<feature type="transmembrane region" description="Helical" evidence="5">
    <location>
        <begin position="1000"/>
        <end position="1019"/>
    </location>
</feature>
<feature type="transmembrane region" description="Helical" evidence="5">
    <location>
        <begin position="676"/>
        <end position="693"/>
    </location>
</feature>
<dbReference type="PROSITE" id="PS50850">
    <property type="entry name" value="MFS"/>
    <property type="match status" value="2"/>
</dbReference>
<feature type="transmembrane region" description="Helical" evidence="5">
    <location>
        <begin position="128"/>
        <end position="150"/>
    </location>
</feature>
<feature type="transmembrane region" description="Helical" evidence="5">
    <location>
        <begin position="644"/>
        <end position="664"/>
    </location>
</feature>
<feature type="transmembrane region" description="Helical" evidence="5">
    <location>
        <begin position="157"/>
        <end position="176"/>
    </location>
</feature>
<dbReference type="GO" id="GO:0022857">
    <property type="term" value="F:transmembrane transporter activity"/>
    <property type="evidence" value="ECO:0007669"/>
    <property type="project" value="InterPro"/>
</dbReference>